<keyword evidence="1" id="KW-1133">Transmembrane helix</keyword>
<dbReference type="InterPro" id="IPR050706">
    <property type="entry name" value="Cyclic-di-GMP_PDE-like"/>
</dbReference>
<dbReference type="Pfam" id="PF00563">
    <property type="entry name" value="EAL"/>
    <property type="match status" value="1"/>
</dbReference>
<keyword evidence="4" id="KW-1185">Reference proteome</keyword>
<keyword evidence="1" id="KW-0812">Transmembrane</keyword>
<dbReference type="KEGG" id="elux:BTN50_1699"/>
<evidence type="ECO:0000313" key="4">
    <source>
        <dbReference type="Proteomes" id="UP000218160"/>
    </source>
</evidence>
<gene>
    <name evidence="3" type="ORF">BTN50_1699</name>
</gene>
<name>A0A291BAY8_9GAMM</name>
<evidence type="ECO:0000256" key="1">
    <source>
        <dbReference type="SAM" id="Phobius"/>
    </source>
</evidence>
<dbReference type="Gene3D" id="3.20.20.450">
    <property type="entry name" value="EAL domain"/>
    <property type="match status" value="1"/>
</dbReference>
<evidence type="ECO:0000259" key="2">
    <source>
        <dbReference type="PROSITE" id="PS50883"/>
    </source>
</evidence>
<sequence>MHWLKKHLKALIIITAILIAYFSQVTMSDWLVKKKIRKDITAFSQLYTSLYRQSFEQMRELSEQLMFICDRSDIELMSQAKMRNIFVDYVDLHLENSQSCSIYNNNRADRKLMMFPESEQLNFDNMSIILSKNQFKEMHFNRNGGILRFAFQQPRNFLTNCDHCLFIIVDVNGRNIQLYSQTNEPYKEIYNGTLNNGIGAKLYINERGVEFLVGNLVKFFAILVVLLGVLLAVGIELNQPDYKGLNSLLNDAIESNVLIPFYQPIVMPEGGKYKVVGAEVLVRWLAENGEYIPPSSFIPIAEQNGTIDRITDQLIDNVLADIQMLNLPENFFMSVNVSPSYLEKTDTADKLLNKIAAVGLDPHVLSLEITERTKFSDLHKAAACIETLTAKGISIKLDDCGTGYGAFSYLHILNIDTIKIDRMFITSIGLADFKNNILGAILAFARESNLHVVAEGIETKVQADYLIKNGVEMLQGSYFADPVPFESFKFKQITTNKDSIF</sequence>
<dbReference type="InterPro" id="IPR001633">
    <property type="entry name" value="EAL_dom"/>
</dbReference>
<keyword evidence="1" id="KW-0472">Membrane</keyword>
<dbReference type="PANTHER" id="PTHR33121">
    <property type="entry name" value="CYCLIC DI-GMP PHOSPHODIESTERASE PDEF"/>
    <property type="match status" value="1"/>
</dbReference>
<dbReference type="SMART" id="SM00052">
    <property type="entry name" value="EAL"/>
    <property type="match status" value="1"/>
</dbReference>
<dbReference type="PANTHER" id="PTHR33121:SF56">
    <property type="entry name" value="SIGNALLING PROTEIN WITH EAL AND C2 DOMAINS"/>
    <property type="match status" value="1"/>
</dbReference>
<proteinExistence type="predicted"/>
<accession>A0A291BAY8</accession>
<dbReference type="CDD" id="cd01948">
    <property type="entry name" value="EAL"/>
    <property type="match status" value="1"/>
</dbReference>
<evidence type="ECO:0000313" key="3">
    <source>
        <dbReference type="EMBL" id="ATF10135.1"/>
    </source>
</evidence>
<protein>
    <submittedName>
        <fullName evidence="3">Diguanylate cyclase/phosphodiesterase (GGDEF &amp; EAL domains) with PAS/PAC sensor(S)</fullName>
    </submittedName>
</protein>
<dbReference type="SUPFAM" id="SSF141868">
    <property type="entry name" value="EAL domain-like"/>
    <property type="match status" value="1"/>
</dbReference>
<reference evidence="4" key="1">
    <citation type="submission" date="2017-04" db="EMBL/GenBank/DDBJ databases">
        <title>Genome evolution of the luminous symbionts of deep sea anglerfish.</title>
        <authorList>
            <person name="Hendry T.A."/>
        </authorList>
    </citation>
    <scope>NUCLEOTIDE SEQUENCE [LARGE SCALE GENOMIC DNA]</scope>
    <source>
        <plasmid evidence="4">pcc1</plasmid>
    </source>
</reference>
<dbReference type="PROSITE" id="PS50883">
    <property type="entry name" value="EAL"/>
    <property type="match status" value="1"/>
</dbReference>
<keyword evidence="3" id="KW-0614">Plasmid</keyword>
<feature type="domain" description="EAL" evidence="2">
    <location>
        <begin position="242"/>
        <end position="496"/>
    </location>
</feature>
<dbReference type="Proteomes" id="UP000218160">
    <property type="component" value="Plasmid pCC1"/>
</dbReference>
<dbReference type="InterPro" id="IPR035919">
    <property type="entry name" value="EAL_sf"/>
</dbReference>
<dbReference type="EMBL" id="CP020661">
    <property type="protein sequence ID" value="ATF10135.1"/>
    <property type="molecule type" value="Genomic_DNA"/>
</dbReference>
<geneLocation type="plasmid" evidence="4">
    <name>pcc1</name>
</geneLocation>
<dbReference type="RefSeq" id="WP_096619620.1">
    <property type="nucleotide sequence ID" value="NZ_CP020661.1"/>
</dbReference>
<organism evidence="3 4">
    <name type="scientific">Candidatus Enterovibrio altilux</name>
    <dbReference type="NCBI Taxonomy" id="1927128"/>
    <lineage>
        <taxon>Bacteria</taxon>
        <taxon>Pseudomonadati</taxon>
        <taxon>Pseudomonadota</taxon>
        <taxon>Gammaproteobacteria</taxon>
        <taxon>Vibrionales</taxon>
        <taxon>Vibrionaceae</taxon>
        <taxon>Enterovibrio</taxon>
    </lineage>
</organism>
<dbReference type="AlphaFoldDB" id="A0A291BAY8"/>
<dbReference type="GO" id="GO:0071111">
    <property type="term" value="F:cyclic-guanylate-specific phosphodiesterase activity"/>
    <property type="evidence" value="ECO:0007669"/>
    <property type="project" value="InterPro"/>
</dbReference>
<feature type="transmembrane region" description="Helical" evidence="1">
    <location>
        <begin position="216"/>
        <end position="235"/>
    </location>
</feature>